<organism evidence="1 2">
    <name type="scientific">Frischella perrara</name>
    <dbReference type="NCBI Taxonomy" id="1267021"/>
    <lineage>
        <taxon>Bacteria</taxon>
        <taxon>Pseudomonadati</taxon>
        <taxon>Pseudomonadota</taxon>
        <taxon>Gammaproteobacteria</taxon>
        <taxon>Orbales</taxon>
        <taxon>Orbaceae</taxon>
        <taxon>Frischella</taxon>
    </lineage>
</organism>
<dbReference type="AlphaFoldDB" id="A0A0A7RZ81"/>
<dbReference type="EMBL" id="CP009056">
    <property type="protein sequence ID" value="AJA44635.1"/>
    <property type="molecule type" value="Genomic_DNA"/>
</dbReference>
<dbReference type="Proteomes" id="UP000030901">
    <property type="component" value="Chromosome"/>
</dbReference>
<evidence type="ECO:0000313" key="1">
    <source>
        <dbReference type="EMBL" id="AJA44635.1"/>
    </source>
</evidence>
<accession>A0A0A7RZ81</accession>
<gene>
    <name evidence="1" type="ORF">FPB0191_00809</name>
</gene>
<name>A0A0A7RZ81_FRIPE</name>
<evidence type="ECO:0000313" key="2">
    <source>
        <dbReference type="Proteomes" id="UP000030901"/>
    </source>
</evidence>
<dbReference type="OrthoDB" id="7065058at2"/>
<reference evidence="1 2" key="1">
    <citation type="journal article" date="2014" name="Appl. Environ. Microbiol.">
        <title>Gut symbionts from distinct hosts exhibit genotoxic activity via divergent colibactin biosynthetic pathways.</title>
        <authorList>
            <person name="Engel P."/>
            <person name="Vizcaino M.I."/>
            <person name="Crawford J.M."/>
        </authorList>
    </citation>
    <scope>NUCLEOTIDE SEQUENCE [LARGE SCALE GENOMIC DNA]</scope>
    <source>
        <strain evidence="1 2">PEB0191</strain>
    </source>
</reference>
<dbReference type="RefSeq" id="WP_039104209.1">
    <property type="nucleotide sequence ID" value="NZ_CP009056.1"/>
</dbReference>
<protein>
    <recommendedName>
        <fullName evidence="3">Phage antitermination protein Q</fullName>
    </recommendedName>
</protein>
<dbReference type="KEGG" id="fpp:FPB0191_00809"/>
<keyword evidence="2" id="KW-1185">Reference proteome</keyword>
<dbReference type="HOGENOM" id="CLU_1592151_0_0_6"/>
<proteinExistence type="predicted"/>
<evidence type="ECO:0008006" key="3">
    <source>
        <dbReference type="Google" id="ProtNLM"/>
    </source>
</evidence>
<sequence>MLVNKNIKTAVELKPDSPNNENLDKKFNITDILTIWGIWARQQTLMHNKPYITTLACDHKPELILDDFEIVLIDSLITKLGRLKSIKSQNEYKVLKLFYFGELITIHDRSVIALQTISNIANKMHCDETNIKEIKRNAENYVIGLLAMQTMLTGIESDLFNRINLNN</sequence>